<organism evidence="6 7">
    <name type="scientific">Bosea massiliensis</name>
    <dbReference type="NCBI Taxonomy" id="151419"/>
    <lineage>
        <taxon>Bacteria</taxon>
        <taxon>Pseudomonadati</taxon>
        <taxon>Pseudomonadota</taxon>
        <taxon>Alphaproteobacteria</taxon>
        <taxon>Hyphomicrobiales</taxon>
        <taxon>Boseaceae</taxon>
        <taxon>Bosea</taxon>
    </lineage>
</organism>
<keyword evidence="3" id="KW-0813">Transport</keyword>
<accession>A0ABW0NZS4</accession>
<keyword evidence="5" id="KW-0574">Periplasm</keyword>
<dbReference type="InterPro" id="IPR006311">
    <property type="entry name" value="TAT_signal"/>
</dbReference>
<dbReference type="PANTHER" id="PTHR43649">
    <property type="entry name" value="ARABINOSE-BINDING PROTEIN-RELATED"/>
    <property type="match status" value="1"/>
</dbReference>
<dbReference type="SUPFAM" id="SSF53850">
    <property type="entry name" value="Periplasmic binding protein-like II"/>
    <property type="match status" value="1"/>
</dbReference>
<dbReference type="PROSITE" id="PS51318">
    <property type="entry name" value="TAT"/>
    <property type="match status" value="1"/>
</dbReference>
<evidence type="ECO:0000256" key="4">
    <source>
        <dbReference type="ARBA" id="ARBA00022729"/>
    </source>
</evidence>
<protein>
    <submittedName>
        <fullName evidence="6">ABC transporter substrate-binding protein</fullName>
    </submittedName>
</protein>
<gene>
    <name evidence="6" type="ORF">ACFPN9_12025</name>
</gene>
<comment type="similarity">
    <text evidence="2">Belongs to the bacterial solute-binding protein 1 family.</text>
</comment>
<evidence type="ECO:0000256" key="2">
    <source>
        <dbReference type="ARBA" id="ARBA00008520"/>
    </source>
</evidence>
<proteinExistence type="inferred from homology"/>
<dbReference type="PANTHER" id="PTHR43649:SF34">
    <property type="entry name" value="ABC TRANSPORTER PERIPLASMIC-BINDING PROTEIN YCJN-RELATED"/>
    <property type="match status" value="1"/>
</dbReference>
<evidence type="ECO:0000313" key="6">
    <source>
        <dbReference type="EMBL" id="MFC5505986.1"/>
    </source>
</evidence>
<keyword evidence="4" id="KW-0732">Signal</keyword>
<comment type="subcellular location">
    <subcellularLocation>
        <location evidence="1">Periplasm</location>
    </subcellularLocation>
</comment>
<dbReference type="EMBL" id="JBHSLU010000030">
    <property type="protein sequence ID" value="MFC5505986.1"/>
    <property type="molecule type" value="Genomic_DNA"/>
</dbReference>
<dbReference type="InterPro" id="IPR006059">
    <property type="entry name" value="SBP"/>
</dbReference>
<name>A0ABW0NZS4_9HYPH</name>
<dbReference type="InterPro" id="IPR050490">
    <property type="entry name" value="Bact_solute-bd_prot1"/>
</dbReference>
<keyword evidence="7" id="KW-1185">Reference proteome</keyword>
<dbReference type="RefSeq" id="WP_067254992.1">
    <property type="nucleotide sequence ID" value="NZ_JBHSLU010000030.1"/>
</dbReference>
<evidence type="ECO:0000256" key="3">
    <source>
        <dbReference type="ARBA" id="ARBA00022448"/>
    </source>
</evidence>
<reference evidence="7" key="1">
    <citation type="journal article" date="2019" name="Int. J. Syst. Evol. Microbiol.">
        <title>The Global Catalogue of Microorganisms (GCM) 10K type strain sequencing project: providing services to taxonomists for standard genome sequencing and annotation.</title>
        <authorList>
            <consortium name="The Broad Institute Genomics Platform"/>
            <consortium name="The Broad Institute Genome Sequencing Center for Infectious Disease"/>
            <person name="Wu L."/>
            <person name="Ma J."/>
        </authorList>
    </citation>
    <scope>NUCLEOTIDE SEQUENCE [LARGE SCALE GENOMIC DNA]</scope>
    <source>
        <strain evidence="7">CCUG 43117</strain>
    </source>
</reference>
<sequence length="450" mass="48554">MSQTPIKPSRRALLRGTAALAATGAIGAPMVLREARAQAAFNWKRFSGTTIDVLLVKNPRSDLFQAAEKEFTELTGIKVSSEQVPEQQQRQKAVIEFASGKPSFDVSGISLHVQKRMAAKGKWFEDLNPYIKDASLTSPDFAFEDFGAGPVAYARQADGALDTLPFFVDYWMVYYNKELFDAKGVAFPKTMEEMFTAAQKLHDPAKGVAGFVSRGLKNANVPVWSCLMLGQGMEATSADGKLQTDTPEAIWAAELYRKLNKETGPVGSVGFNWNECQTTFMQGRAAMWLDGIGFATPLEDPSKSRIVGKVGYGVTPPGPKAHHAGMFGDGIGISRGSQKKQAAWLYIQHMTNKAQQLAMLKAGAGAPARSSAYLDTATIQASKFGKQYFDCLLASAKIARAALPQIVPVTEFRDVFGVALTNMIGGSDVAAELKKATDAFAPVLAKSEQG</sequence>
<evidence type="ECO:0000313" key="7">
    <source>
        <dbReference type="Proteomes" id="UP001596060"/>
    </source>
</evidence>
<evidence type="ECO:0000256" key="1">
    <source>
        <dbReference type="ARBA" id="ARBA00004418"/>
    </source>
</evidence>
<dbReference type="Pfam" id="PF01547">
    <property type="entry name" value="SBP_bac_1"/>
    <property type="match status" value="1"/>
</dbReference>
<dbReference type="Proteomes" id="UP001596060">
    <property type="component" value="Unassembled WGS sequence"/>
</dbReference>
<evidence type="ECO:0000256" key="5">
    <source>
        <dbReference type="ARBA" id="ARBA00022764"/>
    </source>
</evidence>
<comment type="caution">
    <text evidence="6">The sequence shown here is derived from an EMBL/GenBank/DDBJ whole genome shotgun (WGS) entry which is preliminary data.</text>
</comment>
<dbReference type="Gene3D" id="3.40.190.10">
    <property type="entry name" value="Periplasmic binding protein-like II"/>
    <property type="match status" value="2"/>
</dbReference>
<dbReference type="CDD" id="cd13585">
    <property type="entry name" value="PBP2_TMBP_like"/>
    <property type="match status" value="1"/>
</dbReference>